<dbReference type="PANTHER" id="PTHR23350">
    <property type="entry name" value="PEROXISOME ASSEMBLY PROTEIN 10"/>
    <property type="match status" value="1"/>
</dbReference>
<evidence type="ECO:0000256" key="8">
    <source>
        <dbReference type="ARBA" id="ARBA00022679"/>
    </source>
</evidence>
<protein>
    <recommendedName>
        <fullName evidence="5">RING-type E3 ubiquitin transferase</fullName>
        <ecNumber evidence="5">2.3.2.27</ecNumber>
    </recommendedName>
</protein>
<dbReference type="GO" id="GO:0005778">
    <property type="term" value="C:peroxisomal membrane"/>
    <property type="evidence" value="ECO:0007669"/>
    <property type="project" value="UniProtKB-SubCell"/>
</dbReference>
<keyword evidence="15" id="KW-1133">Transmembrane helix</keyword>
<keyword evidence="12" id="KW-0833">Ubl conjugation pathway</keyword>
<evidence type="ECO:0000313" key="21">
    <source>
        <dbReference type="Proteomes" id="UP001153709"/>
    </source>
</evidence>
<evidence type="ECO:0000256" key="18">
    <source>
        <dbReference type="PROSITE-ProRule" id="PRU00175"/>
    </source>
</evidence>
<keyword evidence="8" id="KW-0808">Transferase</keyword>
<keyword evidence="14" id="KW-0653">Protein transport</keyword>
<gene>
    <name evidence="20" type="ORF">DIABBA_LOCUS3202</name>
</gene>
<dbReference type="Pfam" id="PF13920">
    <property type="entry name" value="zf-C3HC4_3"/>
    <property type="match status" value="1"/>
</dbReference>
<feature type="domain" description="RING-type" evidence="19">
    <location>
        <begin position="227"/>
        <end position="265"/>
    </location>
</feature>
<evidence type="ECO:0000256" key="2">
    <source>
        <dbReference type="ARBA" id="ARBA00004585"/>
    </source>
</evidence>
<evidence type="ECO:0000256" key="9">
    <source>
        <dbReference type="ARBA" id="ARBA00022692"/>
    </source>
</evidence>
<evidence type="ECO:0000256" key="4">
    <source>
        <dbReference type="ARBA" id="ARBA00008704"/>
    </source>
</evidence>
<organism evidence="20 21">
    <name type="scientific">Diabrotica balteata</name>
    <name type="common">Banded cucumber beetle</name>
    <dbReference type="NCBI Taxonomy" id="107213"/>
    <lineage>
        <taxon>Eukaryota</taxon>
        <taxon>Metazoa</taxon>
        <taxon>Ecdysozoa</taxon>
        <taxon>Arthropoda</taxon>
        <taxon>Hexapoda</taxon>
        <taxon>Insecta</taxon>
        <taxon>Pterygota</taxon>
        <taxon>Neoptera</taxon>
        <taxon>Endopterygota</taxon>
        <taxon>Coleoptera</taxon>
        <taxon>Polyphaga</taxon>
        <taxon>Cucujiformia</taxon>
        <taxon>Chrysomeloidea</taxon>
        <taxon>Chrysomelidae</taxon>
        <taxon>Galerucinae</taxon>
        <taxon>Diabroticina</taxon>
        <taxon>Diabroticites</taxon>
        <taxon>Diabrotica</taxon>
    </lineage>
</organism>
<dbReference type="PANTHER" id="PTHR23350:SF0">
    <property type="entry name" value="PEROXISOME BIOGENESIS FACTOR 10"/>
    <property type="match status" value="1"/>
</dbReference>
<dbReference type="AlphaFoldDB" id="A0A9N9STZ6"/>
<dbReference type="GO" id="GO:0061630">
    <property type="term" value="F:ubiquitin protein ligase activity"/>
    <property type="evidence" value="ECO:0007669"/>
    <property type="project" value="UniProtKB-EC"/>
</dbReference>
<evidence type="ECO:0000256" key="14">
    <source>
        <dbReference type="ARBA" id="ARBA00022927"/>
    </source>
</evidence>
<dbReference type="EC" id="2.3.2.27" evidence="5"/>
<name>A0A9N9STZ6_DIABA</name>
<dbReference type="OrthoDB" id="6270329at2759"/>
<evidence type="ECO:0000256" key="12">
    <source>
        <dbReference type="ARBA" id="ARBA00022786"/>
    </source>
</evidence>
<proteinExistence type="inferred from homology"/>
<evidence type="ECO:0000256" key="6">
    <source>
        <dbReference type="ARBA" id="ARBA00022448"/>
    </source>
</evidence>
<reference evidence="20" key="1">
    <citation type="submission" date="2022-01" db="EMBL/GenBank/DDBJ databases">
        <authorList>
            <person name="King R."/>
        </authorList>
    </citation>
    <scope>NUCLEOTIDE SEQUENCE</scope>
</reference>
<sequence length="280" mass="32464">MKFYKAKVADVLRLHQRDELFIMDAEQKMHLFLKLMGSGNYHRLNSSISTIARVWYYFMTSMEKLQTLGEEYTGTIRFNTSNQIPSKSLSLLWLILHVGGEPMLDRILNYSRKKISANQNLRSDAKSLLLKCIAIIKEEKSTLKRIHNALFYMDGRYYNISNRVTGIQYVLLRQWLEDDTFTGSFSILGNLSLFYVLLNFVMKMFTPSSSYNTLESEMSAVTSKKGCILCTENIKSACSTPCGHIFCWNCIYESLQYQKNCPICREEVSPSRIIFLQNFI</sequence>
<dbReference type="Proteomes" id="UP001153709">
    <property type="component" value="Chromosome 2"/>
</dbReference>
<accession>A0A9N9STZ6</accession>
<evidence type="ECO:0000256" key="17">
    <source>
        <dbReference type="ARBA" id="ARBA00023140"/>
    </source>
</evidence>
<dbReference type="GO" id="GO:0016558">
    <property type="term" value="P:protein import into peroxisome matrix"/>
    <property type="evidence" value="ECO:0007669"/>
    <property type="project" value="InterPro"/>
</dbReference>
<dbReference type="SUPFAM" id="SSF57850">
    <property type="entry name" value="RING/U-box"/>
    <property type="match status" value="1"/>
</dbReference>
<dbReference type="SMART" id="SM00184">
    <property type="entry name" value="RING"/>
    <property type="match status" value="1"/>
</dbReference>
<evidence type="ECO:0000256" key="5">
    <source>
        <dbReference type="ARBA" id="ARBA00012483"/>
    </source>
</evidence>
<evidence type="ECO:0000256" key="11">
    <source>
        <dbReference type="ARBA" id="ARBA00022771"/>
    </source>
</evidence>
<comment type="similarity">
    <text evidence="4">Belongs to the pex2/pex10/pex12 family.</text>
</comment>
<comment type="pathway">
    <text evidence="3">Protein modification; protein ubiquitination.</text>
</comment>
<keyword evidence="21" id="KW-1185">Reference proteome</keyword>
<evidence type="ECO:0000313" key="20">
    <source>
        <dbReference type="EMBL" id="CAG9829379.1"/>
    </source>
</evidence>
<keyword evidence="10" id="KW-0479">Metal-binding</keyword>
<dbReference type="PROSITE" id="PS50089">
    <property type="entry name" value="ZF_RING_2"/>
    <property type="match status" value="1"/>
</dbReference>
<evidence type="ECO:0000256" key="10">
    <source>
        <dbReference type="ARBA" id="ARBA00022723"/>
    </source>
</evidence>
<dbReference type="GO" id="GO:0008270">
    <property type="term" value="F:zinc ion binding"/>
    <property type="evidence" value="ECO:0007669"/>
    <property type="project" value="UniProtKB-KW"/>
</dbReference>
<dbReference type="CDD" id="cd16527">
    <property type="entry name" value="RING-HC_PEX10"/>
    <property type="match status" value="1"/>
</dbReference>
<dbReference type="InterPro" id="IPR006845">
    <property type="entry name" value="Pex_N"/>
</dbReference>
<dbReference type="EMBL" id="OU898277">
    <property type="protein sequence ID" value="CAG9829379.1"/>
    <property type="molecule type" value="Genomic_DNA"/>
</dbReference>
<dbReference type="Gene3D" id="3.30.40.10">
    <property type="entry name" value="Zinc/RING finger domain, C3HC4 (zinc finger)"/>
    <property type="match status" value="1"/>
</dbReference>
<dbReference type="PROSITE" id="PS00518">
    <property type="entry name" value="ZF_RING_1"/>
    <property type="match status" value="1"/>
</dbReference>
<keyword evidence="9" id="KW-0812">Transmembrane</keyword>
<dbReference type="InterPro" id="IPR013083">
    <property type="entry name" value="Znf_RING/FYVE/PHD"/>
</dbReference>
<dbReference type="InterPro" id="IPR017907">
    <property type="entry name" value="Znf_RING_CS"/>
</dbReference>
<keyword evidence="16" id="KW-0472">Membrane</keyword>
<evidence type="ECO:0000256" key="1">
    <source>
        <dbReference type="ARBA" id="ARBA00000900"/>
    </source>
</evidence>
<dbReference type="Pfam" id="PF04757">
    <property type="entry name" value="Pex2_Pex12"/>
    <property type="match status" value="1"/>
</dbReference>
<evidence type="ECO:0000256" key="3">
    <source>
        <dbReference type="ARBA" id="ARBA00004906"/>
    </source>
</evidence>
<dbReference type="InterPro" id="IPR025654">
    <property type="entry name" value="PEX2/10"/>
</dbReference>
<comment type="catalytic activity">
    <reaction evidence="1">
        <text>S-ubiquitinyl-[E2 ubiquitin-conjugating enzyme]-L-cysteine + [acceptor protein]-L-lysine = [E2 ubiquitin-conjugating enzyme]-L-cysteine + N(6)-ubiquitinyl-[acceptor protein]-L-lysine.</text>
        <dbReference type="EC" id="2.3.2.27"/>
    </reaction>
</comment>
<keyword evidence="11 18" id="KW-0863">Zinc-finger</keyword>
<keyword evidence="7" id="KW-0962">Peroxisome biogenesis</keyword>
<evidence type="ECO:0000256" key="13">
    <source>
        <dbReference type="ARBA" id="ARBA00022833"/>
    </source>
</evidence>
<keyword evidence="17" id="KW-0576">Peroxisome</keyword>
<evidence type="ECO:0000259" key="19">
    <source>
        <dbReference type="PROSITE" id="PS50089"/>
    </source>
</evidence>
<keyword evidence="6" id="KW-0813">Transport</keyword>
<evidence type="ECO:0000256" key="16">
    <source>
        <dbReference type="ARBA" id="ARBA00023136"/>
    </source>
</evidence>
<evidence type="ECO:0000256" key="7">
    <source>
        <dbReference type="ARBA" id="ARBA00022593"/>
    </source>
</evidence>
<keyword evidence="13" id="KW-0862">Zinc</keyword>
<evidence type="ECO:0000256" key="15">
    <source>
        <dbReference type="ARBA" id="ARBA00022989"/>
    </source>
</evidence>
<comment type="subcellular location">
    <subcellularLocation>
        <location evidence="2">Peroxisome membrane</location>
        <topology evidence="2">Multi-pass membrane protein</topology>
    </subcellularLocation>
</comment>
<dbReference type="InterPro" id="IPR001841">
    <property type="entry name" value="Znf_RING"/>
</dbReference>